<dbReference type="AlphaFoldDB" id="F4X6Q5"/>
<reference evidence="2" key="1">
    <citation type="submission" date="2011-02" db="EMBL/GenBank/DDBJ databases">
        <title>The genome of the leaf-cutting ant Acromyrmex echinatior suggests key adaptations to social evolution and fungus farming.</title>
        <authorList>
            <person name="Nygaard S."/>
            <person name="Zhang G."/>
        </authorList>
    </citation>
    <scope>NUCLEOTIDE SEQUENCE</scope>
</reference>
<organism evidence="3">
    <name type="scientific">Acromyrmex echinatior</name>
    <name type="common">Panamanian leafcutter ant</name>
    <name type="synonym">Acromyrmex octospinosus echinatior</name>
    <dbReference type="NCBI Taxonomy" id="103372"/>
    <lineage>
        <taxon>Eukaryota</taxon>
        <taxon>Metazoa</taxon>
        <taxon>Ecdysozoa</taxon>
        <taxon>Arthropoda</taxon>
        <taxon>Hexapoda</taxon>
        <taxon>Insecta</taxon>
        <taxon>Pterygota</taxon>
        <taxon>Neoptera</taxon>
        <taxon>Endopterygota</taxon>
        <taxon>Hymenoptera</taxon>
        <taxon>Apocrita</taxon>
        <taxon>Aculeata</taxon>
        <taxon>Formicoidea</taxon>
        <taxon>Formicidae</taxon>
        <taxon>Myrmicinae</taxon>
        <taxon>Acromyrmex</taxon>
    </lineage>
</organism>
<evidence type="ECO:0000313" key="3">
    <source>
        <dbReference type="Proteomes" id="UP000007755"/>
    </source>
</evidence>
<sequence length="504" mass="59445">MSELYGESVNNTKIEEHLEKSVISQDDYKKMKQENENYRQELYVLRLKLETSDAIVRDLQDSGETLENNFKEYVRQATVSSSEKQEKYKAEQKEYENHIANLETNQVKNELEIKELQKELKKYKNLVNNQSSNAMADTLTMYKEELRETHMLLQNEKERFLQKEKNEKTLMDKLAHREVQYEELRLDLQKITKDLAEKDKELENARESARELAAKLEELESSNITPASDMCKGNSLFAEVEDRRQMLLDKMKTLSTKYNEVKQALDSKSCEVKLLRAEKIAISRKWETDIIDTLQENADLLVKYKSRIFDLENKLKVEMRKNDEMEETQSANDDFNYAQSLLAAKKKELKELNEKIEKQTMQMLMQDEVNNNISRQLRYWHSKVKFLEFQNIIIKDQLQMQDNKILLESIKNCTFPDNANFEKTYSDSLVLMPKSILESELAEQGNSTEVIEKPAVNFTNEQKECRFVDFTSDTKNSENKPLKKHEKTKKRDYPIIVHTIDNLN</sequence>
<evidence type="ECO:0000256" key="1">
    <source>
        <dbReference type="SAM" id="Coils"/>
    </source>
</evidence>
<dbReference type="OMA" id="KQHAFTK"/>
<gene>
    <name evidence="2" type="ORF">G5I_14023</name>
</gene>
<evidence type="ECO:0008006" key="4">
    <source>
        <dbReference type="Google" id="ProtNLM"/>
    </source>
</evidence>
<dbReference type="KEGG" id="aec:105153379"/>
<name>F4X6Q5_ACREC</name>
<dbReference type="STRING" id="103372.F4X6Q5"/>
<evidence type="ECO:0000313" key="2">
    <source>
        <dbReference type="EMBL" id="EGI57837.1"/>
    </source>
</evidence>
<dbReference type="eggNOG" id="ENOG502SFS6">
    <property type="taxonomic scope" value="Eukaryota"/>
</dbReference>
<proteinExistence type="predicted"/>
<keyword evidence="1" id="KW-0175">Coiled coil</keyword>
<keyword evidence="3" id="KW-1185">Reference proteome</keyword>
<dbReference type="OrthoDB" id="2121607at2759"/>
<dbReference type="EMBL" id="GL888818">
    <property type="protein sequence ID" value="EGI57837.1"/>
    <property type="molecule type" value="Genomic_DNA"/>
</dbReference>
<dbReference type="Proteomes" id="UP000007755">
    <property type="component" value="Unassembled WGS sequence"/>
</dbReference>
<dbReference type="InParanoid" id="F4X6Q5"/>
<feature type="coiled-coil region" evidence="1">
    <location>
        <begin position="308"/>
        <end position="366"/>
    </location>
</feature>
<protein>
    <recommendedName>
        <fullName evidence="4">Protein Spindly</fullName>
    </recommendedName>
</protein>
<accession>F4X6Q5</accession>
<dbReference type="FunCoup" id="F4X6Q5">
    <property type="interactions" value="315"/>
</dbReference>
<feature type="coiled-coil region" evidence="1">
    <location>
        <begin position="21"/>
        <end position="222"/>
    </location>
</feature>